<sequence length="120" mass="13881">MSKIADAIQSFEGHTPRAIADLRSTTWELEFVRDDVKGRYSDDDLDEAYRLVMANHITGDDFKSLIGESQFNAQTLFFDDIIAFFFPSKRYEGVFVSFDYEDGFPADEFVTHVSKVWDEE</sequence>
<organism evidence="1 2">
    <name type="scientific">Haloplanus vescus</name>
    <dbReference type="NCBI Taxonomy" id="555874"/>
    <lineage>
        <taxon>Archaea</taxon>
        <taxon>Methanobacteriati</taxon>
        <taxon>Methanobacteriota</taxon>
        <taxon>Stenosarchaea group</taxon>
        <taxon>Halobacteria</taxon>
        <taxon>Halobacteriales</taxon>
        <taxon>Haloferacaceae</taxon>
        <taxon>Haloplanus</taxon>
    </lineage>
</organism>
<gene>
    <name evidence="1" type="ORF">SAMN04488065_1973</name>
</gene>
<keyword evidence="2" id="KW-1185">Reference proteome</keyword>
<dbReference type="RefSeq" id="WP_092634400.1">
    <property type="nucleotide sequence ID" value="NZ_FNQT01000002.1"/>
</dbReference>
<evidence type="ECO:0000313" key="1">
    <source>
        <dbReference type="EMBL" id="SEA12620.1"/>
    </source>
</evidence>
<proteinExistence type="predicted"/>
<dbReference type="Proteomes" id="UP000236755">
    <property type="component" value="Unassembled WGS sequence"/>
</dbReference>
<accession>A0A1H3YM57</accession>
<dbReference type="Pfam" id="PF24366">
    <property type="entry name" value="DUF7522"/>
    <property type="match status" value="1"/>
</dbReference>
<protein>
    <submittedName>
        <fullName evidence="1">Uncharacterized protein</fullName>
    </submittedName>
</protein>
<dbReference type="InterPro" id="IPR055944">
    <property type="entry name" value="DUF7522"/>
</dbReference>
<evidence type="ECO:0000313" key="2">
    <source>
        <dbReference type="Proteomes" id="UP000236755"/>
    </source>
</evidence>
<dbReference type="EMBL" id="FNQT01000002">
    <property type="protein sequence ID" value="SEA12620.1"/>
    <property type="molecule type" value="Genomic_DNA"/>
</dbReference>
<reference evidence="1 2" key="1">
    <citation type="submission" date="2016-10" db="EMBL/GenBank/DDBJ databases">
        <authorList>
            <person name="de Groot N.N."/>
        </authorList>
    </citation>
    <scope>NUCLEOTIDE SEQUENCE [LARGE SCALE GENOMIC DNA]</scope>
    <source>
        <strain evidence="1 2">CGMCC 1.8712</strain>
    </source>
</reference>
<name>A0A1H3YM57_9EURY</name>
<dbReference type="AlphaFoldDB" id="A0A1H3YM57"/>
<dbReference type="OrthoDB" id="199238at2157"/>